<evidence type="ECO:0000256" key="5">
    <source>
        <dbReference type="ARBA" id="ARBA00022884"/>
    </source>
</evidence>
<evidence type="ECO:0000313" key="10">
    <source>
        <dbReference type="EMBL" id="MDM5148082.1"/>
    </source>
</evidence>
<dbReference type="SUPFAM" id="SSF55120">
    <property type="entry name" value="Pseudouridine synthase"/>
    <property type="match status" value="1"/>
</dbReference>
<dbReference type="InterPro" id="IPR006225">
    <property type="entry name" value="PsdUridine_synth_RluC/D"/>
</dbReference>
<dbReference type="PANTHER" id="PTHR21600">
    <property type="entry name" value="MITOCHONDRIAL RNA PSEUDOURIDINE SYNTHASE"/>
    <property type="match status" value="1"/>
</dbReference>
<protein>
    <recommendedName>
        <fullName evidence="8">Pseudouridine synthase</fullName>
        <ecNumber evidence="8">5.4.99.-</ecNumber>
    </recommendedName>
</protein>
<keyword evidence="4" id="KW-0698">rRNA processing</keyword>
<dbReference type="InterPro" id="IPR020103">
    <property type="entry name" value="PsdUridine_synth_cat_dom_sf"/>
</dbReference>
<dbReference type="PROSITE" id="PS01129">
    <property type="entry name" value="PSI_RLU"/>
    <property type="match status" value="1"/>
</dbReference>
<evidence type="ECO:0000256" key="6">
    <source>
        <dbReference type="ARBA" id="ARBA00023235"/>
    </source>
</evidence>
<name>A0ABT7QN01_9GAMM</name>
<reference evidence="10" key="1">
    <citation type="submission" date="2022-08" db="EMBL/GenBank/DDBJ databases">
        <authorList>
            <person name="Dzunkova M."/>
            <person name="La Clair J."/>
            <person name="Tyml T."/>
            <person name="Doud D."/>
            <person name="Schulz F."/>
            <person name="Piquer S."/>
            <person name="Porcel Sanchis D."/>
            <person name="Osborn A."/>
            <person name="Robinson D."/>
            <person name="Louie K.B."/>
            <person name="Bowen B.P."/>
            <person name="Bowers R."/>
            <person name="Lee J."/>
            <person name="Arnau Llombart V."/>
            <person name="Diaz Villanueva W."/>
            <person name="Gosliner T."/>
            <person name="Northen T."/>
            <person name="Cheng J.-F."/>
            <person name="Burkart M.D."/>
            <person name="Woyke T."/>
        </authorList>
    </citation>
    <scope>NUCLEOTIDE SEQUENCE</scope>
    <source>
        <strain evidence="10">Df01</strain>
    </source>
</reference>
<evidence type="ECO:0000259" key="9">
    <source>
        <dbReference type="SMART" id="SM00363"/>
    </source>
</evidence>
<dbReference type="SUPFAM" id="SSF55174">
    <property type="entry name" value="Alpha-L RNA-binding motif"/>
    <property type="match status" value="1"/>
</dbReference>
<proteinExistence type="inferred from homology"/>
<comment type="similarity">
    <text evidence="3 8">Belongs to the pseudouridine synthase RluA family.</text>
</comment>
<evidence type="ECO:0000256" key="8">
    <source>
        <dbReference type="RuleBase" id="RU362028"/>
    </source>
</evidence>
<evidence type="ECO:0000256" key="2">
    <source>
        <dbReference type="ARBA" id="ARBA00002876"/>
    </source>
</evidence>
<reference evidence="10" key="2">
    <citation type="journal article" date="2023" name="Microbiome">
        <title>Synthase-selected sorting approach identifies a beta-lactone synthase in a nudibranch symbiotic bacterium.</title>
        <authorList>
            <person name="Dzunkova M."/>
            <person name="La Clair J.J."/>
            <person name="Tyml T."/>
            <person name="Doud D."/>
            <person name="Schulz F."/>
            <person name="Piquer-Esteban S."/>
            <person name="Porcel Sanchis D."/>
            <person name="Osborn A."/>
            <person name="Robinson D."/>
            <person name="Louie K.B."/>
            <person name="Bowen B.P."/>
            <person name="Bowers R.M."/>
            <person name="Lee J."/>
            <person name="Arnau V."/>
            <person name="Diaz-Villanueva W."/>
            <person name="Stepanauskas R."/>
            <person name="Gosliner T."/>
            <person name="Date S.V."/>
            <person name="Northen T.R."/>
            <person name="Cheng J.F."/>
            <person name="Burkart M.D."/>
            <person name="Woyke T."/>
        </authorList>
    </citation>
    <scope>NUCLEOTIDE SEQUENCE</scope>
    <source>
        <strain evidence="10">Df01</strain>
    </source>
</reference>
<dbReference type="Pfam" id="PF01479">
    <property type="entry name" value="S4"/>
    <property type="match status" value="1"/>
</dbReference>
<keyword evidence="11" id="KW-1185">Reference proteome</keyword>
<dbReference type="Gene3D" id="3.30.2350.10">
    <property type="entry name" value="Pseudouridine synthase"/>
    <property type="match status" value="1"/>
</dbReference>
<evidence type="ECO:0000313" key="11">
    <source>
        <dbReference type="Proteomes" id="UP001168167"/>
    </source>
</evidence>
<dbReference type="EC" id="5.4.99.-" evidence="8"/>
<keyword evidence="5 7" id="KW-0694">RNA-binding</keyword>
<dbReference type="InterPro" id="IPR006145">
    <property type="entry name" value="PsdUridine_synth_RsuA/RluA"/>
</dbReference>
<dbReference type="InterPro" id="IPR036986">
    <property type="entry name" value="S4_RNA-bd_sf"/>
</dbReference>
<dbReference type="CDD" id="cd00165">
    <property type="entry name" value="S4"/>
    <property type="match status" value="1"/>
</dbReference>
<keyword evidence="6 8" id="KW-0413">Isomerase</keyword>
<dbReference type="CDD" id="cd02869">
    <property type="entry name" value="PseudoU_synth_RluA_like"/>
    <property type="match status" value="1"/>
</dbReference>
<gene>
    <name evidence="10" type="ORF">NQX30_06865</name>
</gene>
<dbReference type="InterPro" id="IPR006224">
    <property type="entry name" value="PsdUridine_synth_RluA-like_CS"/>
</dbReference>
<dbReference type="PROSITE" id="PS50889">
    <property type="entry name" value="S4"/>
    <property type="match status" value="1"/>
</dbReference>
<feature type="domain" description="RNA-binding S4" evidence="9">
    <location>
        <begin position="24"/>
        <end position="87"/>
    </location>
</feature>
<dbReference type="InterPro" id="IPR050188">
    <property type="entry name" value="RluA_PseudoU_synthase"/>
</dbReference>
<comment type="catalytic activity">
    <reaction evidence="8">
        <text>a uridine in RNA = a pseudouridine in RNA</text>
        <dbReference type="Rhea" id="RHEA:48348"/>
        <dbReference type="Rhea" id="RHEA-COMP:12068"/>
        <dbReference type="Rhea" id="RHEA-COMP:12069"/>
        <dbReference type="ChEBI" id="CHEBI:65314"/>
        <dbReference type="ChEBI" id="CHEBI:65315"/>
    </reaction>
</comment>
<evidence type="ECO:0000256" key="1">
    <source>
        <dbReference type="ARBA" id="ARBA00000381"/>
    </source>
</evidence>
<evidence type="ECO:0000256" key="3">
    <source>
        <dbReference type="ARBA" id="ARBA00010876"/>
    </source>
</evidence>
<dbReference type="Pfam" id="PF00849">
    <property type="entry name" value="PseudoU_synth_2"/>
    <property type="match status" value="1"/>
</dbReference>
<dbReference type="EMBL" id="JANQAO010000003">
    <property type="protein sequence ID" value="MDM5148082.1"/>
    <property type="molecule type" value="Genomic_DNA"/>
</dbReference>
<comment type="function">
    <text evidence="2">Responsible for synthesis of pseudouridine from uracil at positions 955, 2504 and 2580 in 23S ribosomal RNA.</text>
</comment>
<sequence>MQKEIAPPMPLTQAKVVGTDYDGQRLDNYLAREMKGAPRRLIYRIIRTGQVRINSRRAEHCTRLQTGDVLRIPDNIRTYFSTAQAAPLALPVLFEDGALLAVNKPSGLAVHGGSGLSHGVIERLRATHSGRFLELVHRIDKGTSGVLLLAKKNSALRSLHAAWRARQVKKRYNLMVFGQWQPQAATITLAIKRTAGDIGSRVADDGREAITRTSLLRQYSNAALLQADISTGRTHQLRVHLAAVGLPIIGDDKYGDFAANRQIKKKFARLYLHASELSFCHPLTSEAVRICAPCPPDFTHLQNQLKKREFN</sequence>
<dbReference type="NCBIfam" id="TIGR00005">
    <property type="entry name" value="rluA_subfam"/>
    <property type="match status" value="1"/>
</dbReference>
<comment type="caution">
    <text evidence="10">The sequence shown here is derived from an EMBL/GenBank/DDBJ whole genome shotgun (WGS) entry which is preliminary data.</text>
</comment>
<evidence type="ECO:0000256" key="7">
    <source>
        <dbReference type="PROSITE-ProRule" id="PRU00182"/>
    </source>
</evidence>
<dbReference type="SMART" id="SM00363">
    <property type="entry name" value="S4"/>
    <property type="match status" value="1"/>
</dbReference>
<accession>A0ABT7QN01</accession>
<dbReference type="Proteomes" id="UP001168167">
    <property type="component" value="Unassembled WGS sequence"/>
</dbReference>
<evidence type="ECO:0000256" key="4">
    <source>
        <dbReference type="ARBA" id="ARBA00022552"/>
    </source>
</evidence>
<dbReference type="Gene3D" id="3.10.290.10">
    <property type="entry name" value="RNA-binding S4 domain"/>
    <property type="match status" value="1"/>
</dbReference>
<organism evidence="10 11">
    <name type="scientific">Candidatus Doriopsillibacter californiensis</name>
    <dbReference type="NCBI Taxonomy" id="2970740"/>
    <lineage>
        <taxon>Bacteria</taxon>
        <taxon>Pseudomonadati</taxon>
        <taxon>Pseudomonadota</taxon>
        <taxon>Gammaproteobacteria</taxon>
        <taxon>Candidatus Tethybacterales</taxon>
        <taxon>Candidatus Persebacteraceae</taxon>
        <taxon>Candidatus Doriopsillibacter</taxon>
    </lineage>
</organism>
<dbReference type="InterPro" id="IPR002942">
    <property type="entry name" value="S4_RNA-bd"/>
</dbReference>
<dbReference type="PANTHER" id="PTHR21600:SF92">
    <property type="entry name" value="RIBOSOMAL LARGE SUBUNIT PSEUDOURIDINE SYNTHASE C"/>
    <property type="match status" value="1"/>
</dbReference>
<comment type="catalytic activity">
    <reaction evidence="1">
        <text>uridine(955/2504/2580) in 23S rRNA = pseudouridine(955/2504/2580) in 23S rRNA</text>
        <dbReference type="Rhea" id="RHEA:42528"/>
        <dbReference type="Rhea" id="RHEA-COMP:10099"/>
        <dbReference type="Rhea" id="RHEA-COMP:10100"/>
        <dbReference type="ChEBI" id="CHEBI:65314"/>
        <dbReference type="ChEBI" id="CHEBI:65315"/>
        <dbReference type="EC" id="5.4.99.24"/>
    </reaction>
</comment>